<name>A0ABW6BJT7_9SPHI</name>
<dbReference type="InterPro" id="IPR023974">
    <property type="entry name" value="HxsD"/>
</dbReference>
<proteinExistence type="predicted"/>
<accession>A0ABW6BJT7</accession>
<reference evidence="2" key="1">
    <citation type="journal article" date="2019" name="Int. J. Syst. Evol. Microbiol.">
        <title>The Global Catalogue of Microorganisms (GCM) 10K type strain sequencing project: providing services to taxonomists for standard genome sequencing and annotation.</title>
        <authorList>
            <consortium name="The Broad Institute Genomics Platform"/>
            <consortium name="The Broad Institute Genome Sequencing Center for Infectious Disease"/>
            <person name="Wu L."/>
            <person name="Ma J."/>
        </authorList>
    </citation>
    <scope>NUCLEOTIDE SEQUENCE [LARGE SCALE GENOMIC DNA]</scope>
    <source>
        <strain evidence="2">KCTC 22814</strain>
    </source>
</reference>
<evidence type="ECO:0000313" key="2">
    <source>
        <dbReference type="Proteomes" id="UP001597525"/>
    </source>
</evidence>
<dbReference type="Proteomes" id="UP001597525">
    <property type="component" value="Unassembled WGS sequence"/>
</dbReference>
<sequence>MQIERYQHKILFTIESSLYSEAVIHKCFYWYLSKFQIEIQSVMHHYQVTVDQISLEVDQEHLIAQIKKNLVDYHTREIITRETIDIRTLLVVKAFAHDDAFDDMPGGDLNDTVGFSASDFK</sequence>
<keyword evidence="2" id="KW-1185">Reference proteome</keyword>
<dbReference type="NCBIfam" id="TIGR03976">
    <property type="entry name" value="chp_LLNDYxLRE"/>
    <property type="match status" value="1"/>
</dbReference>
<comment type="caution">
    <text evidence="1">The sequence shown here is derived from an EMBL/GenBank/DDBJ whole genome shotgun (WGS) entry which is preliminary data.</text>
</comment>
<dbReference type="EMBL" id="JBHUPB010000010">
    <property type="protein sequence ID" value="MFD2968848.1"/>
    <property type="molecule type" value="Genomic_DNA"/>
</dbReference>
<organism evidence="1 2">
    <name type="scientific">Sphingobacterium bambusae</name>
    <dbReference type="NCBI Taxonomy" id="662858"/>
    <lineage>
        <taxon>Bacteria</taxon>
        <taxon>Pseudomonadati</taxon>
        <taxon>Bacteroidota</taxon>
        <taxon>Sphingobacteriia</taxon>
        <taxon>Sphingobacteriales</taxon>
        <taxon>Sphingobacteriaceae</taxon>
        <taxon>Sphingobacterium</taxon>
    </lineage>
</organism>
<protein>
    <submittedName>
        <fullName evidence="1">His-Xaa-Ser system protein HxsD</fullName>
    </submittedName>
</protein>
<evidence type="ECO:0000313" key="1">
    <source>
        <dbReference type="EMBL" id="MFD2968848.1"/>
    </source>
</evidence>
<dbReference type="RefSeq" id="WP_320184886.1">
    <property type="nucleotide sequence ID" value="NZ_CP138332.1"/>
</dbReference>
<gene>
    <name evidence="1" type="primary">hxsD</name>
    <name evidence="1" type="ORF">ACFS7Y_15725</name>
</gene>